<gene>
    <name evidence="10" type="ORF">COT12_02410</name>
</gene>
<dbReference type="Pfam" id="PF16916">
    <property type="entry name" value="ZT_dimer"/>
    <property type="match status" value="1"/>
</dbReference>
<proteinExistence type="inferred from homology"/>
<organism evidence="10 11">
    <name type="scientific">Candidatus Berkelbacteria bacterium CG08_land_8_20_14_0_20_39_8</name>
    <dbReference type="NCBI Taxonomy" id="1974511"/>
    <lineage>
        <taxon>Bacteria</taxon>
        <taxon>Candidatus Berkelbacteria</taxon>
    </lineage>
</organism>
<dbReference type="Gene3D" id="1.20.1510.10">
    <property type="entry name" value="Cation efflux protein transmembrane domain"/>
    <property type="match status" value="1"/>
</dbReference>
<dbReference type="GO" id="GO:0008324">
    <property type="term" value="F:monoatomic cation transmembrane transporter activity"/>
    <property type="evidence" value="ECO:0007669"/>
    <property type="project" value="InterPro"/>
</dbReference>
<comment type="similarity">
    <text evidence="2">Belongs to the cation diffusion facilitator (CDF) transporter (TC 2.A.4) family.</text>
</comment>
<name>A0A2M6YBW7_9BACT</name>
<keyword evidence="5 7" id="KW-1133">Transmembrane helix</keyword>
<dbReference type="Pfam" id="PF01545">
    <property type="entry name" value="Cation_efflux"/>
    <property type="match status" value="1"/>
</dbReference>
<dbReference type="AlphaFoldDB" id="A0A2M6YBW7"/>
<evidence type="ECO:0000256" key="7">
    <source>
        <dbReference type="SAM" id="Phobius"/>
    </source>
</evidence>
<dbReference type="InterPro" id="IPR027470">
    <property type="entry name" value="Cation_efflux_CTD"/>
</dbReference>
<dbReference type="PANTHER" id="PTHR43840:SF15">
    <property type="entry name" value="MITOCHONDRIAL METAL TRANSPORTER 1-RELATED"/>
    <property type="match status" value="1"/>
</dbReference>
<keyword evidence="4 7" id="KW-0812">Transmembrane</keyword>
<dbReference type="InterPro" id="IPR027469">
    <property type="entry name" value="Cation_efflux_TMD_sf"/>
</dbReference>
<dbReference type="FunFam" id="1.20.1510.10:FF:000006">
    <property type="entry name" value="Divalent cation efflux transporter"/>
    <property type="match status" value="1"/>
</dbReference>
<dbReference type="InterPro" id="IPR050291">
    <property type="entry name" value="CDF_Transporter"/>
</dbReference>
<feature type="transmembrane region" description="Helical" evidence="7">
    <location>
        <begin position="36"/>
        <end position="53"/>
    </location>
</feature>
<evidence type="ECO:0000256" key="3">
    <source>
        <dbReference type="ARBA" id="ARBA00022448"/>
    </source>
</evidence>
<feature type="transmembrane region" description="Helical" evidence="7">
    <location>
        <begin position="104"/>
        <end position="124"/>
    </location>
</feature>
<feature type="transmembrane region" description="Helical" evidence="7">
    <location>
        <begin position="73"/>
        <end position="92"/>
    </location>
</feature>
<dbReference type="InterPro" id="IPR002524">
    <property type="entry name" value="Cation_efflux"/>
</dbReference>
<sequence length="352" mass="38155">MKEKISVLAIVVNAVLTASKIFVGLLTGSVLVLAEGLHSLSDVFASTIGYAGIKISQKPSDKEHPYGHYKFEVLSGLIITLILFTAAVGAIYEAYQKFQNPESLEFSLAAFAIMAAAVVVNEIMAKVKISIGKKENSISLISDGIHSRVDVFASLGVIAGLVVARYWDYADATFAFLIGLFIIKESFTLGKVAIDSLLDVSAGEEIENQIKDIVKSENIDLSSVKTQRKGSAITANLEVVFPKNLSVEKAAKLSEKLRAKLISKIDNLQYVAIQISSHNFTTDFYQPAFGKGFGWQRQEKFKEKTPSASGDGPGGYCVCQKCGFKTEHQAGIPCSSLKCPKCKKPLTRKQGK</sequence>
<evidence type="ECO:0000256" key="6">
    <source>
        <dbReference type="ARBA" id="ARBA00023136"/>
    </source>
</evidence>
<dbReference type="SUPFAM" id="SSF161111">
    <property type="entry name" value="Cation efflux protein transmembrane domain-like"/>
    <property type="match status" value="1"/>
</dbReference>
<dbReference type="EMBL" id="PEXI01000076">
    <property type="protein sequence ID" value="PIU24182.1"/>
    <property type="molecule type" value="Genomic_DNA"/>
</dbReference>
<dbReference type="InterPro" id="IPR058533">
    <property type="entry name" value="Cation_efflux_TM"/>
</dbReference>
<protein>
    <submittedName>
        <fullName evidence="10">Uncharacterized protein</fullName>
    </submittedName>
</protein>
<feature type="domain" description="Cation efflux protein cytoplasmic" evidence="9">
    <location>
        <begin position="204"/>
        <end position="275"/>
    </location>
</feature>
<evidence type="ECO:0000256" key="5">
    <source>
        <dbReference type="ARBA" id="ARBA00022989"/>
    </source>
</evidence>
<dbReference type="SUPFAM" id="SSF160240">
    <property type="entry name" value="Cation efflux protein cytoplasmic domain-like"/>
    <property type="match status" value="1"/>
</dbReference>
<evidence type="ECO:0000256" key="4">
    <source>
        <dbReference type="ARBA" id="ARBA00022692"/>
    </source>
</evidence>
<dbReference type="NCBIfam" id="TIGR01297">
    <property type="entry name" value="CDF"/>
    <property type="match status" value="1"/>
</dbReference>
<feature type="transmembrane region" description="Helical" evidence="7">
    <location>
        <begin position="7"/>
        <end position="30"/>
    </location>
</feature>
<reference evidence="11" key="1">
    <citation type="submission" date="2017-09" db="EMBL/GenBank/DDBJ databases">
        <title>Depth-based differentiation of microbial function through sediment-hosted aquifers and enrichment of novel symbionts in the deep terrestrial subsurface.</title>
        <authorList>
            <person name="Probst A.J."/>
            <person name="Ladd B."/>
            <person name="Jarett J.K."/>
            <person name="Geller-Mcgrath D.E."/>
            <person name="Sieber C.M.K."/>
            <person name="Emerson J.B."/>
            <person name="Anantharaman K."/>
            <person name="Thomas B.C."/>
            <person name="Malmstrom R."/>
            <person name="Stieglmeier M."/>
            <person name="Klingl A."/>
            <person name="Woyke T."/>
            <person name="Ryan C.M."/>
            <person name="Banfield J.F."/>
        </authorList>
    </citation>
    <scope>NUCLEOTIDE SEQUENCE [LARGE SCALE GENOMIC DNA]</scope>
</reference>
<evidence type="ECO:0000256" key="2">
    <source>
        <dbReference type="ARBA" id="ARBA00008114"/>
    </source>
</evidence>
<evidence type="ECO:0000256" key="1">
    <source>
        <dbReference type="ARBA" id="ARBA00004141"/>
    </source>
</evidence>
<comment type="caution">
    <text evidence="10">The sequence shown here is derived from an EMBL/GenBank/DDBJ whole genome shotgun (WGS) entry which is preliminary data.</text>
</comment>
<dbReference type="Gene3D" id="3.30.70.1350">
    <property type="entry name" value="Cation efflux protein, cytoplasmic domain"/>
    <property type="match status" value="1"/>
</dbReference>
<keyword evidence="3" id="KW-0813">Transport</keyword>
<dbReference type="Proteomes" id="UP000229896">
    <property type="component" value="Unassembled WGS sequence"/>
</dbReference>
<evidence type="ECO:0000313" key="11">
    <source>
        <dbReference type="Proteomes" id="UP000229896"/>
    </source>
</evidence>
<evidence type="ECO:0000259" key="8">
    <source>
        <dbReference type="Pfam" id="PF01545"/>
    </source>
</evidence>
<evidence type="ECO:0000313" key="10">
    <source>
        <dbReference type="EMBL" id="PIU24182.1"/>
    </source>
</evidence>
<keyword evidence="6 7" id="KW-0472">Membrane</keyword>
<dbReference type="PANTHER" id="PTHR43840">
    <property type="entry name" value="MITOCHONDRIAL METAL TRANSPORTER 1-RELATED"/>
    <property type="match status" value="1"/>
</dbReference>
<comment type="subcellular location">
    <subcellularLocation>
        <location evidence="1">Membrane</location>
        <topology evidence="1">Multi-pass membrane protein</topology>
    </subcellularLocation>
</comment>
<evidence type="ECO:0000259" key="9">
    <source>
        <dbReference type="Pfam" id="PF16916"/>
    </source>
</evidence>
<dbReference type="GO" id="GO:0016020">
    <property type="term" value="C:membrane"/>
    <property type="evidence" value="ECO:0007669"/>
    <property type="project" value="UniProtKB-SubCell"/>
</dbReference>
<dbReference type="InterPro" id="IPR036837">
    <property type="entry name" value="Cation_efflux_CTD_sf"/>
</dbReference>
<feature type="transmembrane region" description="Helical" evidence="7">
    <location>
        <begin position="145"/>
        <end position="167"/>
    </location>
</feature>
<feature type="domain" description="Cation efflux protein transmembrane" evidence="8">
    <location>
        <begin position="7"/>
        <end position="198"/>
    </location>
</feature>
<accession>A0A2M6YBW7</accession>